<feature type="compositionally biased region" description="Acidic residues" evidence="1">
    <location>
        <begin position="55"/>
        <end position="84"/>
    </location>
</feature>
<sequence length="220" mass="25326">MDSVLKAGRALGYVIHTSYRTFLEGLYREFERDPQLVKPVVNDTNNFARRVPSDEGSDESGDDSSDLDESDDDESEDESGDETDESPRSLERKRKCCLCCACFECCVCFRIPCRYPFDAVYHAFQRKIDGCPVACPTLIPRSVEEEWRFKGGYGARFAICESCSSPECIVCLKWFDTLLCPVCALWEIVKGIDFGYRRFRIQAYIHRHHEAVRGYKTMWV</sequence>
<dbReference type="AlphaFoldDB" id="A0A0R3UFV8"/>
<evidence type="ECO:0000313" key="2">
    <source>
        <dbReference type="EMBL" id="VDD80038.1"/>
    </source>
</evidence>
<evidence type="ECO:0000256" key="1">
    <source>
        <dbReference type="SAM" id="MobiDB-lite"/>
    </source>
</evidence>
<evidence type="ECO:0000313" key="4">
    <source>
        <dbReference type="WBParaSite" id="MCU_001234-RA"/>
    </source>
</evidence>
<keyword evidence="3" id="KW-1185">Reference proteome</keyword>
<reference evidence="4" key="2">
    <citation type="submission" date="2019-11" db="UniProtKB">
        <authorList>
            <consortium name="WormBaseParasite"/>
        </authorList>
    </citation>
    <scope>IDENTIFICATION</scope>
</reference>
<evidence type="ECO:0000313" key="3">
    <source>
        <dbReference type="Proteomes" id="UP000267029"/>
    </source>
</evidence>
<protein>
    <submittedName>
        <fullName evidence="2 4">Uncharacterized protein</fullName>
    </submittedName>
</protein>
<proteinExistence type="predicted"/>
<reference evidence="2 3" key="1">
    <citation type="submission" date="2018-10" db="EMBL/GenBank/DDBJ databases">
        <authorList>
            <consortium name="Pathogen Informatics"/>
        </authorList>
    </citation>
    <scope>NUCLEOTIDE SEQUENCE [LARGE SCALE GENOMIC DNA]</scope>
</reference>
<dbReference type="WBParaSite" id="MCU_001234-RA">
    <property type="protein sequence ID" value="MCU_001234-RA"/>
    <property type="gene ID" value="MCU_001234"/>
</dbReference>
<gene>
    <name evidence="2" type="ORF">MCOS_LOCUS6041</name>
</gene>
<name>A0A0R3UFV8_MESCO</name>
<feature type="region of interest" description="Disordered" evidence="1">
    <location>
        <begin position="43"/>
        <end position="87"/>
    </location>
</feature>
<organism evidence="4">
    <name type="scientific">Mesocestoides corti</name>
    <name type="common">Flatworm</name>
    <dbReference type="NCBI Taxonomy" id="53468"/>
    <lineage>
        <taxon>Eukaryota</taxon>
        <taxon>Metazoa</taxon>
        <taxon>Spiralia</taxon>
        <taxon>Lophotrochozoa</taxon>
        <taxon>Platyhelminthes</taxon>
        <taxon>Cestoda</taxon>
        <taxon>Eucestoda</taxon>
        <taxon>Cyclophyllidea</taxon>
        <taxon>Mesocestoididae</taxon>
        <taxon>Mesocestoides</taxon>
    </lineage>
</organism>
<accession>A0A0R3UFV8</accession>
<dbReference type="Proteomes" id="UP000267029">
    <property type="component" value="Unassembled WGS sequence"/>
</dbReference>
<dbReference type="OrthoDB" id="6270786at2759"/>
<dbReference type="EMBL" id="UXSR01005231">
    <property type="protein sequence ID" value="VDD80038.1"/>
    <property type="molecule type" value="Genomic_DNA"/>
</dbReference>